<dbReference type="Proteomes" id="UP000199138">
    <property type="component" value="Unassembled WGS sequence"/>
</dbReference>
<accession>A0A1I7HIU1</accession>
<dbReference type="EMBL" id="FPBK01000009">
    <property type="protein sequence ID" value="SFU60386.1"/>
    <property type="molecule type" value="Genomic_DNA"/>
</dbReference>
<name>A0A1I7HIU1_9FLAO</name>
<evidence type="ECO:0000313" key="4">
    <source>
        <dbReference type="EMBL" id="SFU60386.1"/>
    </source>
</evidence>
<proteinExistence type="inferred from homology"/>
<evidence type="ECO:0008006" key="6">
    <source>
        <dbReference type="Google" id="ProtNLM"/>
    </source>
</evidence>
<feature type="chain" id="PRO_5011625249" description="Esterase" evidence="3">
    <location>
        <begin position="20"/>
        <end position="357"/>
    </location>
</feature>
<reference evidence="5" key="1">
    <citation type="submission" date="2016-10" db="EMBL/GenBank/DDBJ databases">
        <authorList>
            <person name="Varghese N."/>
            <person name="Submissions S."/>
        </authorList>
    </citation>
    <scope>NUCLEOTIDE SEQUENCE [LARGE SCALE GENOMIC DNA]</scope>
    <source>
        <strain evidence="5">CGMCC 1.12333</strain>
    </source>
</reference>
<dbReference type="InterPro" id="IPR000801">
    <property type="entry name" value="Esterase-like"/>
</dbReference>
<dbReference type="InterPro" id="IPR052558">
    <property type="entry name" value="Siderophore_Hydrolase_D"/>
</dbReference>
<evidence type="ECO:0000256" key="2">
    <source>
        <dbReference type="ARBA" id="ARBA00022801"/>
    </source>
</evidence>
<dbReference type="RefSeq" id="WP_093025461.1">
    <property type="nucleotide sequence ID" value="NZ_FPBK01000009.1"/>
</dbReference>
<dbReference type="InterPro" id="IPR029058">
    <property type="entry name" value="AB_hydrolase_fold"/>
</dbReference>
<dbReference type="PANTHER" id="PTHR40841">
    <property type="entry name" value="SIDEROPHORE TRIACETYLFUSARININE C ESTERASE"/>
    <property type="match status" value="1"/>
</dbReference>
<dbReference type="Gene3D" id="3.40.50.1820">
    <property type="entry name" value="alpha/beta hydrolase"/>
    <property type="match status" value="1"/>
</dbReference>
<keyword evidence="3" id="KW-0732">Signal</keyword>
<dbReference type="OrthoDB" id="9784036at2"/>
<comment type="similarity">
    <text evidence="1">Belongs to the esterase D family.</text>
</comment>
<dbReference type="GO" id="GO:0016788">
    <property type="term" value="F:hydrolase activity, acting on ester bonds"/>
    <property type="evidence" value="ECO:0007669"/>
    <property type="project" value="TreeGrafter"/>
</dbReference>
<evidence type="ECO:0000313" key="5">
    <source>
        <dbReference type="Proteomes" id="UP000199138"/>
    </source>
</evidence>
<dbReference type="SUPFAM" id="SSF53474">
    <property type="entry name" value="alpha/beta-Hydrolases"/>
    <property type="match status" value="1"/>
</dbReference>
<dbReference type="AlphaFoldDB" id="A0A1I7HIU1"/>
<organism evidence="4 5">
    <name type="scientific">Pustulibacterium marinum</name>
    <dbReference type="NCBI Taxonomy" id="1224947"/>
    <lineage>
        <taxon>Bacteria</taxon>
        <taxon>Pseudomonadati</taxon>
        <taxon>Bacteroidota</taxon>
        <taxon>Flavobacteriia</taxon>
        <taxon>Flavobacteriales</taxon>
        <taxon>Flavobacteriaceae</taxon>
        <taxon>Pustulibacterium</taxon>
    </lineage>
</organism>
<dbReference type="Pfam" id="PF00756">
    <property type="entry name" value="Esterase"/>
    <property type="match status" value="1"/>
</dbReference>
<protein>
    <recommendedName>
        <fullName evidence="6">Esterase</fullName>
    </recommendedName>
</protein>
<evidence type="ECO:0000256" key="1">
    <source>
        <dbReference type="ARBA" id="ARBA00005622"/>
    </source>
</evidence>
<keyword evidence="5" id="KW-1185">Reference proteome</keyword>
<evidence type="ECO:0000256" key="3">
    <source>
        <dbReference type="SAM" id="SignalP"/>
    </source>
</evidence>
<keyword evidence="2" id="KW-0378">Hydrolase</keyword>
<sequence length="357" mass="41051">MKTKISFLLFFVFTSFAFSQDEPITIGHKFHLESKVLGEDREVWISLPNNYNDSIYTKENYSVCYFFDGDAHFENMVAQSNRLSSGLYASMPNTIMVGILQKDRTHELTPTNMKAPADWKRVDFSKSGGYPDFLNFIQNDLKPYINKKYRTNGYEILVGHSFGGLATTYTFINHPEYFDAYIALDPSIWWDDALLLKQLDTTSNLEKFNHKTFFLAKADDVGSGDRHHEAILALNTKLDSLQTKTNLRYQFSFYEGEDHGTVVIPAEYDGLRFIFKGYQLPVKAVMKNPNLLNDHFEEVSKNLGFTVLPSEALIDKLAKVCVRQGSLNQAKTLLYKNTIYYPNSQHAAKRYKDFKSK</sequence>
<gene>
    <name evidence="4" type="ORF">SAMN05216480_10995</name>
</gene>
<feature type="signal peptide" evidence="3">
    <location>
        <begin position="1"/>
        <end position="19"/>
    </location>
</feature>
<dbReference type="PANTHER" id="PTHR40841:SF2">
    <property type="entry name" value="SIDEROPHORE-DEGRADING ESTERASE (EUROFUNG)"/>
    <property type="match status" value="1"/>
</dbReference>